<dbReference type="InterPro" id="IPR009567">
    <property type="entry name" value="SARAF"/>
</dbReference>
<evidence type="ECO:0000313" key="17">
    <source>
        <dbReference type="Proteomes" id="UP000279236"/>
    </source>
</evidence>
<protein>
    <recommendedName>
        <fullName evidence="3">Store-operated calcium entry-associated regulatory factor</fullName>
    </recommendedName>
    <alternativeName>
        <fullName evidence="13">Transmembrane protein 66</fullName>
    </alternativeName>
</protein>
<evidence type="ECO:0000256" key="3">
    <source>
        <dbReference type="ARBA" id="ARBA00016584"/>
    </source>
</evidence>
<feature type="compositionally biased region" description="Gly residues" evidence="14">
    <location>
        <begin position="175"/>
        <end position="193"/>
    </location>
</feature>
<keyword evidence="5" id="KW-0109">Calcium transport</keyword>
<evidence type="ECO:0000256" key="2">
    <source>
        <dbReference type="ARBA" id="ARBA00006833"/>
    </source>
</evidence>
<accession>A0A427XKQ9</accession>
<organism evidence="16 17">
    <name type="scientific">Apiotrichum porosum</name>
    <dbReference type="NCBI Taxonomy" id="105984"/>
    <lineage>
        <taxon>Eukaryota</taxon>
        <taxon>Fungi</taxon>
        <taxon>Dikarya</taxon>
        <taxon>Basidiomycota</taxon>
        <taxon>Agaricomycotina</taxon>
        <taxon>Tremellomycetes</taxon>
        <taxon>Trichosporonales</taxon>
        <taxon>Trichosporonaceae</taxon>
        <taxon>Apiotrichum</taxon>
    </lineage>
</organism>
<feature type="compositionally biased region" description="Polar residues" evidence="14">
    <location>
        <begin position="241"/>
        <end position="251"/>
    </location>
</feature>
<dbReference type="AlphaFoldDB" id="A0A427XKQ9"/>
<dbReference type="GO" id="GO:0005789">
    <property type="term" value="C:endoplasmic reticulum membrane"/>
    <property type="evidence" value="ECO:0007669"/>
    <property type="project" value="UniProtKB-SubCell"/>
</dbReference>
<gene>
    <name evidence="16" type="ORF">EHS24_001414</name>
</gene>
<feature type="region of interest" description="Disordered" evidence="14">
    <location>
        <begin position="237"/>
        <end position="272"/>
    </location>
</feature>
<keyword evidence="9" id="KW-0106">Calcium</keyword>
<evidence type="ECO:0000256" key="13">
    <source>
        <dbReference type="ARBA" id="ARBA00031116"/>
    </source>
</evidence>
<keyword evidence="11" id="KW-0406">Ion transport</keyword>
<dbReference type="RefSeq" id="XP_028474519.1">
    <property type="nucleotide sequence ID" value="XM_028617212.1"/>
</dbReference>
<evidence type="ECO:0000256" key="10">
    <source>
        <dbReference type="ARBA" id="ARBA00022989"/>
    </source>
</evidence>
<dbReference type="STRING" id="105984.A0A427XKQ9"/>
<proteinExistence type="inferred from homology"/>
<dbReference type="GO" id="GO:2001256">
    <property type="term" value="P:regulation of store-operated calcium entry"/>
    <property type="evidence" value="ECO:0007669"/>
    <property type="project" value="InterPro"/>
</dbReference>
<evidence type="ECO:0000256" key="12">
    <source>
        <dbReference type="ARBA" id="ARBA00023136"/>
    </source>
</evidence>
<evidence type="ECO:0000256" key="14">
    <source>
        <dbReference type="SAM" id="MobiDB-lite"/>
    </source>
</evidence>
<evidence type="ECO:0000256" key="8">
    <source>
        <dbReference type="ARBA" id="ARBA00022824"/>
    </source>
</evidence>
<evidence type="ECO:0000313" key="16">
    <source>
        <dbReference type="EMBL" id="RSH79372.1"/>
    </source>
</evidence>
<dbReference type="PANTHER" id="PTHR15929:SF0">
    <property type="entry name" value="STORE-OPERATED CALCIUM ENTRY-ASSOCIATED REGULATORY FACTOR"/>
    <property type="match status" value="1"/>
</dbReference>
<keyword evidence="17" id="KW-1185">Reference proteome</keyword>
<keyword evidence="4" id="KW-0813">Transport</keyword>
<evidence type="ECO:0000256" key="5">
    <source>
        <dbReference type="ARBA" id="ARBA00022568"/>
    </source>
</evidence>
<evidence type="ECO:0000256" key="9">
    <source>
        <dbReference type="ARBA" id="ARBA00022837"/>
    </source>
</evidence>
<evidence type="ECO:0000256" key="7">
    <source>
        <dbReference type="ARBA" id="ARBA00022729"/>
    </source>
</evidence>
<dbReference type="EMBL" id="RSCE01000010">
    <property type="protein sequence ID" value="RSH79372.1"/>
    <property type="molecule type" value="Genomic_DNA"/>
</dbReference>
<evidence type="ECO:0000256" key="6">
    <source>
        <dbReference type="ARBA" id="ARBA00022692"/>
    </source>
</evidence>
<keyword evidence="12 15" id="KW-0472">Membrane</keyword>
<name>A0A427XKQ9_9TREE</name>
<evidence type="ECO:0000256" key="1">
    <source>
        <dbReference type="ARBA" id="ARBA00004115"/>
    </source>
</evidence>
<comment type="similarity">
    <text evidence="2">Belongs to the SARAF family.</text>
</comment>
<dbReference type="GeneID" id="39585957"/>
<evidence type="ECO:0000256" key="11">
    <source>
        <dbReference type="ARBA" id="ARBA00023065"/>
    </source>
</evidence>
<keyword evidence="6 15" id="KW-0812">Transmembrane</keyword>
<sequence length="272" mass="28875">MGAKHTKVPLSSIKALTLHDGRLTTHRRGKAVPQLSCTGKLCGYAPDVVQCTNVGDDGTGSQWKCDADLPSGIKFGNLEVVCSCALDYELVPADNRAWPGRSDNNNWFKSSTSGNNKPSATDFLFNLLFYGVFAFMLYKILKAAYAAFRAAPRPWSSGRGNGGGWWPGGGGGGWWPGGWGPGGGGGPYSSGWGGPPPPYTKTTDASTPGFWTGVATGALGSALFNSPRREPEVVYVRTPTAPVQQARNNTPRWDDEPGPSRRATGYGGSRTR</sequence>
<dbReference type="Proteomes" id="UP000279236">
    <property type="component" value="Unassembled WGS sequence"/>
</dbReference>
<dbReference type="PANTHER" id="PTHR15929">
    <property type="entry name" value="STORE-OPERATED CALCIUM ENTRY-ASSOCIATED REGULATORY FACTOR"/>
    <property type="match status" value="1"/>
</dbReference>
<feature type="transmembrane region" description="Helical" evidence="15">
    <location>
        <begin position="123"/>
        <end position="141"/>
    </location>
</feature>
<feature type="region of interest" description="Disordered" evidence="14">
    <location>
        <begin position="175"/>
        <end position="205"/>
    </location>
</feature>
<evidence type="ECO:0000256" key="15">
    <source>
        <dbReference type="SAM" id="Phobius"/>
    </source>
</evidence>
<keyword evidence="10 15" id="KW-1133">Transmembrane helix</keyword>
<dbReference type="OrthoDB" id="20303at2759"/>
<evidence type="ECO:0000256" key="4">
    <source>
        <dbReference type="ARBA" id="ARBA00022448"/>
    </source>
</evidence>
<keyword evidence="7" id="KW-0732">Signal</keyword>
<comment type="subcellular location">
    <subcellularLocation>
        <location evidence="1">Endoplasmic reticulum membrane</location>
        <topology evidence="1">Single-pass type I membrane protein</topology>
    </subcellularLocation>
</comment>
<keyword evidence="8" id="KW-0256">Endoplasmic reticulum</keyword>
<comment type="caution">
    <text evidence="16">The sequence shown here is derived from an EMBL/GenBank/DDBJ whole genome shotgun (WGS) entry which is preliminary data.</text>
</comment>
<dbReference type="Pfam" id="PF06682">
    <property type="entry name" value="SARAF"/>
    <property type="match status" value="1"/>
</dbReference>
<dbReference type="GO" id="GO:0006816">
    <property type="term" value="P:calcium ion transport"/>
    <property type="evidence" value="ECO:0007669"/>
    <property type="project" value="UniProtKB-KW"/>
</dbReference>
<reference evidence="16 17" key="1">
    <citation type="submission" date="2018-11" db="EMBL/GenBank/DDBJ databases">
        <title>Genome sequence of Apiotrichum porosum DSM 27194.</title>
        <authorList>
            <person name="Aliyu H."/>
            <person name="Gorte O."/>
            <person name="Ochsenreither K."/>
        </authorList>
    </citation>
    <scope>NUCLEOTIDE SEQUENCE [LARGE SCALE GENOMIC DNA]</scope>
    <source>
        <strain evidence="16 17">DSM 27194</strain>
    </source>
</reference>